<dbReference type="Gene3D" id="2.30.110.10">
    <property type="entry name" value="Electron Transport, Fmn-binding Protein, Chain A"/>
    <property type="match status" value="1"/>
</dbReference>
<dbReference type="RefSeq" id="WP_188456936.1">
    <property type="nucleotide sequence ID" value="NZ_BMFR01000030.1"/>
</dbReference>
<dbReference type="EMBL" id="BMFR01000030">
    <property type="protein sequence ID" value="GGG88248.1"/>
    <property type="molecule type" value="Genomic_DNA"/>
</dbReference>
<evidence type="ECO:0000313" key="3">
    <source>
        <dbReference type="EMBL" id="GGG88248.1"/>
    </source>
</evidence>
<keyword evidence="1" id="KW-0560">Oxidoreductase</keyword>
<dbReference type="InterPro" id="IPR050268">
    <property type="entry name" value="NADH-dep_flavin_reductase"/>
</dbReference>
<dbReference type="PANTHER" id="PTHR30466">
    <property type="entry name" value="FLAVIN REDUCTASE"/>
    <property type="match status" value="1"/>
</dbReference>
<dbReference type="GO" id="GO:0010181">
    <property type="term" value="F:FMN binding"/>
    <property type="evidence" value="ECO:0007669"/>
    <property type="project" value="InterPro"/>
</dbReference>
<evidence type="ECO:0000313" key="4">
    <source>
        <dbReference type="Proteomes" id="UP000622860"/>
    </source>
</evidence>
<dbReference type="AlphaFoldDB" id="A0A917HRJ1"/>
<proteinExistence type="predicted"/>
<keyword evidence="4" id="KW-1185">Reference proteome</keyword>
<dbReference type="InterPro" id="IPR012349">
    <property type="entry name" value="Split_barrel_FMN-bd"/>
</dbReference>
<reference evidence="3" key="1">
    <citation type="journal article" date="2014" name="Int. J. Syst. Evol. Microbiol.">
        <title>Complete genome sequence of Corynebacterium casei LMG S-19264T (=DSM 44701T), isolated from a smear-ripened cheese.</title>
        <authorList>
            <consortium name="US DOE Joint Genome Institute (JGI-PGF)"/>
            <person name="Walter F."/>
            <person name="Albersmeier A."/>
            <person name="Kalinowski J."/>
            <person name="Ruckert C."/>
        </authorList>
    </citation>
    <scope>NUCLEOTIDE SEQUENCE</scope>
    <source>
        <strain evidence="3">CGMCC 1.12754</strain>
    </source>
</reference>
<feature type="domain" description="Flavin reductase like" evidence="2">
    <location>
        <begin position="10"/>
        <end position="150"/>
    </location>
</feature>
<dbReference type="Proteomes" id="UP000622860">
    <property type="component" value="Unassembled WGS sequence"/>
</dbReference>
<dbReference type="PANTHER" id="PTHR30466:SF1">
    <property type="entry name" value="FMN REDUCTASE (NADH) RUTF"/>
    <property type="match status" value="1"/>
</dbReference>
<dbReference type="Pfam" id="PF01613">
    <property type="entry name" value="Flavin_Reduct"/>
    <property type="match status" value="1"/>
</dbReference>
<evidence type="ECO:0000256" key="1">
    <source>
        <dbReference type="ARBA" id="ARBA00023002"/>
    </source>
</evidence>
<organism evidence="3 4">
    <name type="scientific">Virgibacillus oceani</name>
    <dbReference type="NCBI Taxonomy" id="1479511"/>
    <lineage>
        <taxon>Bacteria</taxon>
        <taxon>Bacillati</taxon>
        <taxon>Bacillota</taxon>
        <taxon>Bacilli</taxon>
        <taxon>Bacillales</taxon>
        <taxon>Bacillaceae</taxon>
        <taxon>Virgibacillus</taxon>
    </lineage>
</organism>
<accession>A0A917HRJ1</accession>
<sequence>MDDSVFRNAMGKFATGVTIITTKTSTETRGMTANAFMSVSLNPKLITISIDNNAYMLEKIKTSGKFAVNILSDQQQHISMHFAGQKKEKSRVDFDLINGVPVIKDSLASIVCDLDRSYEVGDHTLFIGKVVELNLKDGDPLTFYGGKYRSYQAAECVQQA</sequence>
<dbReference type="SMART" id="SM00903">
    <property type="entry name" value="Flavin_Reduct"/>
    <property type="match status" value="1"/>
</dbReference>
<dbReference type="GO" id="GO:0042602">
    <property type="term" value="F:riboflavin reductase (NADPH) activity"/>
    <property type="evidence" value="ECO:0007669"/>
    <property type="project" value="TreeGrafter"/>
</dbReference>
<dbReference type="InterPro" id="IPR002563">
    <property type="entry name" value="Flavin_Rdtase-like_dom"/>
</dbReference>
<name>A0A917HRJ1_9BACI</name>
<reference evidence="3" key="2">
    <citation type="submission" date="2020-09" db="EMBL/GenBank/DDBJ databases">
        <authorList>
            <person name="Sun Q."/>
            <person name="Zhou Y."/>
        </authorList>
    </citation>
    <scope>NUCLEOTIDE SEQUENCE</scope>
    <source>
        <strain evidence="3">CGMCC 1.12754</strain>
    </source>
</reference>
<dbReference type="SUPFAM" id="SSF50475">
    <property type="entry name" value="FMN-binding split barrel"/>
    <property type="match status" value="1"/>
</dbReference>
<comment type="caution">
    <text evidence="3">The sequence shown here is derived from an EMBL/GenBank/DDBJ whole genome shotgun (WGS) entry which is preliminary data.</text>
</comment>
<evidence type="ECO:0000259" key="2">
    <source>
        <dbReference type="SMART" id="SM00903"/>
    </source>
</evidence>
<gene>
    <name evidence="3" type="ORF">GCM10011398_37790</name>
</gene>
<protein>
    <submittedName>
        <fullName evidence="3">Flavin oxidoreductase</fullName>
    </submittedName>
</protein>